<accession>A0ABT6SH15</accession>
<feature type="transmembrane region" description="Helical" evidence="5">
    <location>
        <begin position="323"/>
        <end position="343"/>
    </location>
</feature>
<comment type="subcellular location">
    <subcellularLocation>
        <location evidence="1">Membrane</location>
        <topology evidence="1">Multi-pass membrane protein</topology>
    </subcellularLocation>
</comment>
<evidence type="ECO:0000256" key="3">
    <source>
        <dbReference type="ARBA" id="ARBA00022989"/>
    </source>
</evidence>
<dbReference type="InterPro" id="IPR051328">
    <property type="entry name" value="T7SS_ABC-Transporter"/>
</dbReference>
<evidence type="ECO:0000313" key="7">
    <source>
        <dbReference type="Proteomes" id="UP001223978"/>
    </source>
</evidence>
<dbReference type="RefSeq" id="WP_282545213.1">
    <property type="nucleotide sequence ID" value="NZ_JASCIQ010000031.1"/>
</dbReference>
<name>A0ABT6SH15_9ACTN</name>
<sequence>MTRTTRGGGLDGDPGTGFLHEVRDAVSARTGLLVVGVLLIQLAFIASYIGAFHKPVPQEIPIAVTAPNAPVTAQAVERLRALPGEPLKPHAVRDEAAAVEQIRNRDVDGALIVDPRAPGDRLLVASAAGGSLSQALEQVVGAAEQAQKRRLTVTDVVPGAAGDARGLSSFYLVVGWCVGGYLCASALAISAGAKPANPARALIRLCAMLLYSLAAGLFGALIAGPWLDALPGSVMALWGLGTLLVFAVGALTLAFQGIAGVVGIGLAILLVVVLGNPSAGGAYPYPLLPDFWRALGPALPPGAGTYAARSIAYFKGNGAGGPFLILAAWAVGSAALTLLLSLLRQDRRNPDRDLARMARSSSVSA</sequence>
<feature type="transmembrane region" description="Helical" evidence="5">
    <location>
        <begin position="262"/>
        <end position="283"/>
    </location>
</feature>
<protein>
    <submittedName>
        <fullName evidence="6">DUF3533 domain-containing protein</fullName>
    </submittedName>
</protein>
<evidence type="ECO:0000313" key="6">
    <source>
        <dbReference type="EMBL" id="MDI3407294.1"/>
    </source>
</evidence>
<reference evidence="6 7" key="1">
    <citation type="submission" date="2023-05" db="EMBL/GenBank/DDBJ databases">
        <title>Draft genome sequence of Streptomyces sp. B-S-A6 isolated from a cave soil in Thailand.</title>
        <authorList>
            <person name="Chamroensaksri N."/>
            <person name="Muangham S."/>
        </authorList>
    </citation>
    <scope>NUCLEOTIDE SEQUENCE [LARGE SCALE GENOMIC DNA]</scope>
    <source>
        <strain evidence="6 7">B-S-A6</strain>
    </source>
</reference>
<evidence type="ECO:0000256" key="4">
    <source>
        <dbReference type="ARBA" id="ARBA00023136"/>
    </source>
</evidence>
<evidence type="ECO:0000256" key="5">
    <source>
        <dbReference type="SAM" id="Phobius"/>
    </source>
</evidence>
<keyword evidence="3 5" id="KW-1133">Transmembrane helix</keyword>
<keyword evidence="2 5" id="KW-0812">Transmembrane</keyword>
<feature type="transmembrane region" description="Helical" evidence="5">
    <location>
        <begin position="201"/>
        <end position="223"/>
    </location>
</feature>
<gene>
    <name evidence="6" type="ORF">QIS96_26230</name>
</gene>
<evidence type="ECO:0000256" key="1">
    <source>
        <dbReference type="ARBA" id="ARBA00004141"/>
    </source>
</evidence>
<keyword evidence="7" id="KW-1185">Reference proteome</keyword>
<feature type="transmembrane region" description="Helical" evidence="5">
    <location>
        <begin position="170"/>
        <end position="189"/>
    </location>
</feature>
<dbReference type="Proteomes" id="UP001223978">
    <property type="component" value="Unassembled WGS sequence"/>
</dbReference>
<dbReference type="PANTHER" id="PTHR43077">
    <property type="entry name" value="TRANSPORT PERMEASE YVFS-RELATED"/>
    <property type="match status" value="1"/>
</dbReference>
<dbReference type="PANTHER" id="PTHR43077:SF10">
    <property type="entry name" value="TRANSPORT PERMEASE PROTEIN"/>
    <property type="match status" value="1"/>
</dbReference>
<organism evidence="6 7">
    <name type="scientific">Streptomyces cavernicola</name>
    <dbReference type="NCBI Taxonomy" id="3043613"/>
    <lineage>
        <taxon>Bacteria</taxon>
        <taxon>Bacillati</taxon>
        <taxon>Actinomycetota</taxon>
        <taxon>Actinomycetes</taxon>
        <taxon>Kitasatosporales</taxon>
        <taxon>Streptomycetaceae</taxon>
        <taxon>Streptomyces</taxon>
    </lineage>
</organism>
<dbReference type="EMBL" id="JASCIQ010000031">
    <property type="protein sequence ID" value="MDI3407294.1"/>
    <property type="molecule type" value="Genomic_DNA"/>
</dbReference>
<keyword evidence="4 5" id="KW-0472">Membrane</keyword>
<proteinExistence type="predicted"/>
<comment type="caution">
    <text evidence="6">The sequence shown here is derived from an EMBL/GenBank/DDBJ whole genome shotgun (WGS) entry which is preliminary data.</text>
</comment>
<evidence type="ECO:0000256" key="2">
    <source>
        <dbReference type="ARBA" id="ARBA00022692"/>
    </source>
</evidence>
<feature type="transmembrane region" description="Helical" evidence="5">
    <location>
        <begin position="32"/>
        <end position="51"/>
    </location>
</feature>
<feature type="transmembrane region" description="Helical" evidence="5">
    <location>
        <begin position="235"/>
        <end position="255"/>
    </location>
</feature>